<accession>A0A7I7MCH8</accession>
<keyword evidence="5 8" id="KW-0560">Oxidoreductase</keyword>
<protein>
    <submittedName>
        <fullName evidence="9">Cytochrome P450 144</fullName>
    </submittedName>
</protein>
<evidence type="ECO:0000256" key="3">
    <source>
        <dbReference type="ARBA" id="ARBA00022617"/>
    </source>
</evidence>
<dbReference type="GO" id="GO:0008395">
    <property type="term" value="F:steroid hydroxylase activity"/>
    <property type="evidence" value="ECO:0007669"/>
    <property type="project" value="TreeGrafter"/>
</dbReference>
<evidence type="ECO:0000313" key="9">
    <source>
        <dbReference type="EMBL" id="BBX69532.1"/>
    </source>
</evidence>
<keyword evidence="4 8" id="KW-0479">Metal-binding</keyword>
<comment type="cofactor">
    <cofactor evidence="1">
        <name>heme</name>
        <dbReference type="ChEBI" id="CHEBI:30413"/>
    </cofactor>
</comment>
<comment type="similarity">
    <text evidence="2 8">Belongs to the cytochrome P450 family.</text>
</comment>
<dbReference type="InterPro" id="IPR001128">
    <property type="entry name" value="Cyt_P450"/>
</dbReference>
<name>A0A7I7MCH8_9MYCO</name>
<dbReference type="GO" id="GO:0005506">
    <property type="term" value="F:iron ion binding"/>
    <property type="evidence" value="ECO:0007669"/>
    <property type="project" value="InterPro"/>
</dbReference>
<dbReference type="PANTHER" id="PTHR46696:SF4">
    <property type="entry name" value="BIOTIN BIOSYNTHESIS CYTOCHROME P450"/>
    <property type="match status" value="1"/>
</dbReference>
<evidence type="ECO:0000256" key="5">
    <source>
        <dbReference type="ARBA" id="ARBA00023002"/>
    </source>
</evidence>
<organism evidence="9 10">
    <name type="scientific">Mycolicibacterium psychrotolerans</name>
    <dbReference type="NCBI Taxonomy" id="216929"/>
    <lineage>
        <taxon>Bacteria</taxon>
        <taxon>Bacillati</taxon>
        <taxon>Actinomycetota</taxon>
        <taxon>Actinomycetes</taxon>
        <taxon>Mycobacteriales</taxon>
        <taxon>Mycobacteriaceae</taxon>
        <taxon>Mycolicibacterium</taxon>
    </lineage>
</organism>
<keyword evidence="6 8" id="KW-0408">Iron</keyword>
<gene>
    <name evidence="9" type="primary">cyp144</name>
    <name evidence="9" type="ORF">MPSYJ_29930</name>
</gene>
<dbReference type="GO" id="GO:0036199">
    <property type="term" value="F:cholest-4-en-3-one 26-monooxygenase activity"/>
    <property type="evidence" value="ECO:0007669"/>
    <property type="project" value="TreeGrafter"/>
</dbReference>
<dbReference type="PANTHER" id="PTHR46696">
    <property type="entry name" value="P450, PUTATIVE (EUROFUNG)-RELATED"/>
    <property type="match status" value="1"/>
</dbReference>
<dbReference type="PROSITE" id="PS00086">
    <property type="entry name" value="CYTOCHROME_P450"/>
    <property type="match status" value="1"/>
</dbReference>
<dbReference type="SUPFAM" id="SSF48264">
    <property type="entry name" value="Cytochrome P450"/>
    <property type="match status" value="1"/>
</dbReference>
<dbReference type="GO" id="GO:0006707">
    <property type="term" value="P:cholesterol catabolic process"/>
    <property type="evidence" value="ECO:0007669"/>
    <property type="project" value="TreeGrafter"/>
</dbReference>
<keyword evidence="3 8" id="KW-0349">Heme</keyword>
<dbReference type="KEGG" id="mpsc:MPSYJ_29930"/>
<keyword evidence="7 8" id="KW-0503">Monooxygenase</keyword>
<evidence type="ECO:0000256" key="4">
    <source>
        <dbReference type="ARBA" id="ARBA00022723"/>
    </source>
</evidence>
<dbReference type="Proteomes" id="UP000466514">
    <property type="component" value="Chromosome"/>
</dbReference>
<dbReference type="EMBL" id="AP022574">
    <property type="protein sequence ID" value="BBX69532.1"/>
    <property type="molecule type" value="Genomic_DNA"/>
</dbReference>
<reference evidence="9 10" key="1">
    <citation type="journal article" date="2019" name="Emerg. Microbes Infect.">
        <title>Comprehensive subspecies identification of 175 nontuberculous mycobacteria species based on 7547 genomic profiles.</title>
        <authorList>
            <person name="Matsumoto Y."/>
            <person name="Kinjo T."/>
            <person name="Motooka D."/>
            <person name="Nabeya D."/>
            <person name="Jung N."/>
            <person name="Uechi K."/>
            <person name="Horii T."/>
            <person name="Iida T."/>
            <person name="Fujita J."/>
            <person name="Nakamura S."/>
        </authorList>
    </citation>
    <scope>NUCLEOTIDE SEQUENCE [LARGE SCALE GENOMIC DNA]</scope>
    <source>
        <strain evidence="9 10">JCM 13323</strain>
    </source>
</reference>
<dbReference type="AlphaFoldDB" id="A0A7I7MCH8"/>
<proteinExistence type="inferred from homology"/>
<sequence length="417" mass="45183">MPGTPFSLTHMAVQAGPLGAALFDDRVIQDPYPLYAQMRAAGPVHRIGDSDFHAVCSWDAVTEAVARTEDFSSNLTGTMTYQPGGSIGGFGMDVVGGPTQVLAIADDPAHAAHRKLLVPHLAAKRIRELECFVTDTIDRLWDEAVDGGRIEWMSAIANRLPMMVVCRLIGVPEEDADQLTAWGYASTQLLEGLVGPDQLAAAGTAVAELAAYISRLLDSAAPPDTLLDGLVKACTTGELDAITAQVIMVTLFSAGGESTASLIGSATRILATRHDLQRALRDDTALIPPFLEEVLRYEPPFRGHYRHVLRDCELQGYPLRAGDRLVLLWGAANRDPAHVEAPEEFRIDRRDGRGHIAFGRGVHFCVGASLARLEARIVLEHLLTHTRGFEAVGAARWLPSLLVRRLETLVLSIDPAR</sequence>
<dbReference type="Gene3D" id="1.10.630.10">
    <property type="entry name" value="Cytochrome P450"/>
    <property type="match status" value="1"/>
</dbReference>
<evidence type="ECO:0000256" key="2">
    <source>
        <dbReference type="ARBA" id="ARBA00010617"/>
    </source>
</evidence>
<evidence type="ECO:0000256" key="6">
    <source>
        <dbReference type="ARBA" id="ARBA00023004"/>
    </source>
</evidence>
<keyword evidence="10" id="KW-1185">Reference proteome</keyword>
<evidence type="ECO:0000256" key="7">
    <source>
        <dbReference type="ARBA" id="ARBA00023033"/>
    </source>
</evidence>
<evidence type="ECO:0000256" key="1">
    <source>
        <dbReference type="ARBA" id="ARBA00001971"/>
    </source>
</evidence>
<dbReference type="InterPro" id="IPR002397">
    <property type="entry name" value="Cyt_P450_B"/>
</dbReference>
<dbReference type="GO" id="GO:0020037">
    <property type="term" value="F:heme binding"/>
    <property type="evidence" value="ECO:0007669"/>
    <property type="project" value="InterPro"/>
</dbReference>
<evidence type="ECO:0000256" key="8">
    <source>
        <dbReference type="RuleBase" id="RU000461"/>
    </source>
</evidence>
<dbReference type="InterPro" id="IPR036396">
    <property type="entry name" value="Cyt_P450_sf"/>
</dbReference>
<dbReference type="Pfam" id="PF00067">
    <property type="entry name" value="p450"/>
    <property type="match status" value="1"/>
</dbReference>
<dbReference type="InterPro" id="IPR017972">
    <property type="entry name" value="Cyt_P450_CS"/>
</dbReference>
<evidence type="ECO:0000313" key="10">
    <source>
        <dbReference type="Proteomes" id="UP000466514"/>
    </source>
</evidence>
<dbReference type="PRINTS" id="PR00359">
    <property type="entry name" value="BP450"/>
</dbReference>